<evidence type="ECO:0000313" key="1">
    <source>
        <dbReference type="EMBL" id="PRW61937.1"/>
    </source>
</evidence>
<proteinExistence type="predicted"/>
<evidence type="ECO:0000313" key="2">
    <source>
        <dbReference type="Proteomes" id="UP000239352"/>
    </source>
</evidence>
<accession>A0A2T0GS63</accession>
<sequence length="197" mass="21558">MAQVDMTEIFGEGWCVTLTRRSPTETLHMMGVEPRRQRPVTVEEVTARRDRIVDYEVPVTLLARSLGSVWSLVLELEGYSGWVGTAPEVLETLSSEGGLAGSAMYLPDEQEVLCARDGNVAVGVDPRTGRLWGGKAEAFRPMLNEAGLGRNGDGSWWPGLEELSMAQRAVLALETVLGIRLEQSMLEGPWRGGLSSR</sequence>
<protein>
    <submittedName>
        <fullName evidence="1">Uncharacterized protein</fullName>
    </submittedName>
</protein>
<comment type="caution">
    <text evidence="1">The sequence shown here is derived from an EMBL/GenBank/DDBJ whole genome shotgun (WGS) entry which is preliminary data.</text>
</comment>
<organism evidence="1 2">
    <name type="scientific">Actinopolyspora mortivallis</name>
    <dbReference type="NCBI Taxonomy" id="33906"/>
    <lineage>
        <taxon>Bacteria</taxon>
        <taxon>Bacillati</taxon>
        <taxon>Actinomycetota</taxon>
        <taxon>Actinomycetes</taxon>
        <taxon>Actinopolysporales</taxon>
        <taxon>Actinopolysporaceae</taxon>
        <taxon>Actinopolyspora</taxon>
    </lineage>
</organism>
<dbReference type="InterPro" id="IPR045592">
    <property type="entry name" value="DUF6461"/>
</dbReference>
<name>A0A2T0GS63_ACTMO</name>
<dbReference type="EMBL" id="PVSR01000048">
    <property type="protein sequence ID" value="PRW61937.1"/>
    <property type="molecule type" value="Genomic_DNA"/>
</dbReference>
<dbReference type="Proteomes" id="UP000239352">
    <property type="component" value="Unassembled WGS sequence"/>
</dbReference>
<dbReference type="AlphaFoldDB" id="A0A2T0GS63"/>
<reference evidence="1 2" key="1">
    <citation type="submission" date="2018-03" db="EMBL/GenBank/DDBJ databases">
        <title>Actinopolyspora mortivallis from Sahara, screening for active biomolecules.</title>
        <authorList>
            <person name="Selama O."/>
            <person name="Wellington E.M.H."/>
            <person name="Hacene H."/>
        </authorList>
    </citation>
    <scope>NUCLEOTIDE SEQUENCE [LARGE SCALE GENOMIC DNA]</scope>
    <source>
        <strain evidence="1 2">M5A</strain>
    </source>
</reference>
<dbReference type="Pfam" id="PF20062">
    <property type="entry name" value="DUF6461"/>
    <property type="match status" value="1"/>
</dbReference>
<keyword evidence="2" id="KW-1185">Reference proteome</keyword>
<dbReference type="InParanoid" id="A0A2T0GS63"/>
<dbReference type="RefSeq" id="WP_106115112.1">
    <property type="nucleotide sequence ID" value="NZ_PVSR01000048.1"/>
</dbReference>
<gene>
    <name evidence="1" type="ORF">CEP50_17985</name>
</gene>